<evidence type="ECO:0000313" key="4">
    <source>
        <dbReference type="Proteomes" id="UP001165041"/>
    </source>
</evidence>
<name>A0A9W6V3E3_9ACTN</name>
<dbReference type="PROSITE" id="PS51257">
    <property type="entry name" value="PROKAR_LIPOPROTEIN"/>
    <property type="match status" value="1"/>
</dbReference>
<feature type="compositionally biased region" description="Basic residues" evidence="1">
    <location>
        <begin position="128"/>
        <end position="138"/>
    </location>
</feature>
<proteinExistence type="predicted"/>
<protein>
    <submittedName>
        <fullName evidence="3">Uncharacterized protein</fullName>
    </submittedName>
</protein>
<feature type="transmembrane region" description="Helical" evidence="2">
    <location>
        <begin position="35"/>
        <end position="60"/>
    </location>
</feature>
<sequence>MRAVRAALLLGGLALLACGLVGLLTDPYVTGPLGVLLWAVGLVALHDGLWLPLVCALGAAATGRPVLRGWLVVAAAVSAVAVPAVLRAGDDHGNPTLLPLPYLRNWLLFLAVSAAAAALTAAARRGARRARRTRRAGRAGRTGRAGR</sequence>
<feature type="transmembrane region" description="Helical" evidence="2">
    <location>
        <begin position="67"/>
        <end position="86"/>
    </location>
</feature>
<evidence type="ECO:0000256" key="2">
    <source>
        <dbReference type="SAM" id="Phobius"/>
    </source>
</evidence>
<organism evidence="3 4">
    <name type="scientific">Kitasatospora phosalacinea</name>
    <dbReference type="NCBI Taxonomy" id="2065"/>
    <lineage>
        <taxon>Bacteria</taxon>
        <taxon>Bacillati</taxon>
        <taxon>Actinomycetota</taxon>
        <taxon>Actinomycetes</taxon>
        <taxon>Kitasatosporales</taxon>
        <taxon>Streptomycetaceae</taxon>
        <taxon>Kitasatospora</taxon>
    </lineage>
</organism>
<keyword evidence="2" id="KW-1133">Transmembrane helix</keyword>
<reference evidence="3" key="1">
    <citation type="submission" date="2023-02" db="EMBL/GenBank/DDBJ databases">
        <title>Kitasatospora phosalacinea NBRC 14627.</title>
        <authorList>
            <person name="Ichikawa N."/>
            <person name="Sato H."/>
            <person name="Tonouchi N."/>
        </authorList>
    </citation>
    <scope>NUCLEOTIDE SEQUENCE</scope>
    <source>
        <strain evidence="3">NBRC 14627</strain>
    </source>
</reference>
<feature type="transmembrane region" description="Helical" evidence="2">
    <location>
        <begin position="106"/>
        <end position="124"/>
    </location>
</feature>
<dbReference type="EMBL" id="BSSA01000015">
    <property type="protein sequence ID" value="GLW72123.1"/>
    <property type="molecule type" value="Genomic_DNA"/>
</dbReference>
<keyword evidence="2" id="KW-0812">Transmembrane</keyword>
<comment type="caution">
    <text evidence="3">The sequence shown here is derived from an EMBL/GenBank/DDBJ whole genome shotgun (WGS) entry which is preliminary data.</text>
</comment>
<dbReference type="Proteomes" id="UP001165041">
    <property type="component" value="Unassembled WGS sequence"/>
</dbReference>
<evidence type="ECO:0000313" key="3">
    <source>
        <dbReference type="EMBL" id="GLW72123.1"/>
    </source>
</evidence>
<feature type="region of interest" description="Disordered" evidence="1">
    <location>
        <begin position="128"/>
        <end position="147"/>
    </location>
</feature>
<dbReference type="RefSeq" id="WP_285737849.1">
    <property type="nucleotide sequence ID" value="NZ_BSSA01000015.1"/>
</dbReference>
<evidence type="ECO:0000256" key="1">
    <source>
        <dbReference type="SAM" id="MobiDB-lite"/>
    </source>
</evidence>
<gene>
    <name evidence="3" type="ORF">Kpho02_44220</name>
</gene>
<dbReference type="AlphaFoldDB" id="A0A9W6V3E3"/>
<keyword evidence="2" id="KW-0472">Membrane</keyword>
<accession>A0A9W6V3E3</accession>